<dbReference type="GO" id="GO:0003755">
    <property type="term" value="F:peptidyl-prolyl cis-trans isomerase activity"/>
    <property type="evidence" value="ECO:0007669"/>
    <property type="project" value="InterPro"/>
</dbReference>
<dbReference type="AlphaFoldDB" id="A0A3N0CQI1"/>
<feature type="region of interest" description="Disordered" evidence="2">
    <location>
        <begin position="205"/>
        <end position="224"/>
    </location>
</feature>
<proteinExistence type="predicted"/>
<dbReference type="PANTHER" id="PTHR45625">
    <property type="entry name" value="PEPTIDYL-PROLYL CIS-TRANS ISOMERASE-RELATED"/>
    <property type="match status" value="1"/>
</dbReference>
<feature type="signal peptide" evidence="3">
    <location>
        <begin position="1"/>
        <end position="20"/>
    </location>
</feature>
<protein>
    <submittedName>
        <fullName evidence="5">Peptidylprolyl isomerase</fullName>
    </submittedName>
</protein>
<dbReference type="InterPro" id="IPR029000">
    <property type="entry name" value="Cyclophilin-like_dom_sf"/>
</dbReference>
<feature type="domain" description="PPIase cyclophilin-type" evidence="4">
    <location>
        <begin position="65"/>
        <end position="224"/>
    </location>
</feature>
<name>A0A3N0CQI1_9ACTN</name>
<gene>
    <name evidence="5" type="ORF">EFK50_01330</name>
</gene>
<dbReference type="InterPro" id="IPR002130">
    <property type="entry name" value="Cyclophilin-type_PPIase_dom"/>
</dbReference>
<dbReference type="InterPro" id="IPR044666">
    <property type="entry name" value="Cyclophilin_A-like"/>
</dbReference>
<evidence type="ECO:0000256" key="2">
    <source>
        <dbReference type="SAM" id="MobiDB-lite"/>
    </source>
</evidence>
<dbReference type="Proteomes" id="UP000267128">
    <property type="component" value="Unassembled WGS sequence"/>
</dbReference>
<dbReference type="PANTHER" id="PTHR45625:SF3">
    <property type="entry name" value="PEPTIDYL-PROLYL CIS-TRANS ISOMERASE B-RELATED"/>
    <property type="match status" value="1"/>
</dbReference>
<dbReference type="EMBL" id="RJSE01000002">
    <property type="protein sequence ID" value="RNL65718.1"/>
    <property type="molecule type" value="Genomic_DNA"/>
</dbReference>
<dbReference type="CDD" id="cd00317">
    <property type="entry name" value="cyclophilin"/>
    <property type="match status" value="1"/>
</dbReference>
<accession>A0A3N0CQI1</accession>
<evidence type="ECO:0000313" key="6">
    <source>
        <dbReference type="Proteomes" id="UP000267128"/>
    </source>
</evidence>
<dbReference type="OrthoDB" id="5507614at2"/>
<feature type="chain" id="PRO_5039453997" evidence="3">
    <location>
        <begin position="21"/>
        <end position="224"/>
    </location>
</feature>
<dbReference type="RefSeq" id="WP_123225757.1">
    <property type="nucleotide sequence ID" value="NZ_RJSE01000002.1"/>
</dbReference>
<dbReference type="PROSITE" id="PS50072">
    <property type="entry name" value="CSA_PPIASE_2"/>
    <property type="match status" value="1"/>
</dbReference>
<dbReference type="SUPFAM" id="SSF50891">
    <property type="entry name" value="Cyclophilin-like"/>
    <property type="match status" value="1"/>
</dbReference>
<keyword evidence="3" id="KW-0732">Signal</keyword>
<keyword evidence="5" id="KW-0413">Isomerase</keyword>
<dbReference type="PROSITE" id="PS51257">
    <property type="entry name" value="PROKAR_LIPOPROTEIN"/>
    <property type="match status" value="1"/>
</dbReference>
<evidence type="ECO:0000256" key="3">
    <source>
        <dbReference type="SAM" id="SignalP"/>
    </source>
</evidence>
<dbReference type="Gene3D" id="2.40.100.10">
    <property type="entry name" value="Cyclophilin-like"/>
    <property type="match status" value="1"/>
</dbReference>
<dbReference type="Pfam" id="PF00160">
    <property type="entry name" value="Pro_isomerase"/>
    <property type="match status" value="1"/>
</dbReference>
<organism evidence="5 6">
    <name type="scientific">Nocardioides marmoriginsengisoli</name>
    <dbReference type="NCBI Taxonomy" id="661483"/>
    <lineage>
        <taxon>Bacteria</taxon>
        <taxon>Bacillati</taxon>
        <taxon>Actinomycetota</taxon>
        <taxon>Actinomycetes</taxon>
        <taxon>Propionibacteriales</taxon>
        <taxon>Nocardioidaceae</taxon>
        <taxon>Nocardioides</taxon>
    </lineage>
</organism>
<reference evidence="5 6" key="1">
    <citation type="submission" date="2018-11" db="EMBL/GenBank/DDBJ databases">
        <authorList>
            <person name="Li F."/>
        </authorList>
    </citation>
    <scope>NUCLEOTIDE SEQUENCE [LARGE SCALE GENOMIC DNA]</scope>
    <source>
        <strain evidence="5 6">Gsoil 097</strain>
    </source>
</reference>
<sequence>MRTALVLTLAALVLSGCGSTDDSSDPDTQAAGSCSYPAFDDAAKSVKAPPADPPSPAPTTITITTNSGVIPLTLEPDLAPCTVNSFVSLAQQGFYDNTSCHRMLTVGDYILQCGDPNGDGRGGPGYTIPDELVANDPRLQPCDAGGTCTYPGGTIAMANRSQPDTGGSQFFLMYEDSPFPPNYTVFGRTNASGLKVLKAIGAKGTAGGAPDGAPIEPVTITSVK</sequence>
<evidence type="ECO:0000313" key="5">
    <source>
        <dbReference type="EMBL" id="RNL65718.1"/>
    </source>
</evidence>
<comment type="caution">
    <text evidence="5">The sequence shown here is derived from an EMBL/GenBank/DDBJ whole genome shotgun (WGS) entry which is preliminary data.</text>
</comment>
<keyword evidence="6" id="KW-1185">Reference proteome</keyword>
<evidence type="ECO:0000259" key="4">
    <source>
        <dbReference type="PROSITE" id="PS50072"/>
    </source>
</evidence>
<comment type="function">
    <text evidence="1">PPIases accelerate the folding of proteins. It catalyzes the cis-trans isomerization of proline imidic peptide bonds in oligopeptides.</text>
</comment>
<evidence type="ECO:0000256" key="1">
    <source>
        <dbReference type="ARBA" id="ARBA00002388"/>
    </source>
</evidence>